<evidence type="ECO:0000256" key="5">
    <source>
        <dbReference type="ARBA" id="ARBA00023235"/>
    </source>
</evidence>
<feature type="binding site" evidence="6">
    <location>
        <position position="283"/>
    </location>
    <ligand>
        <name>Mn(2+)</name>
        <dbReference type="ChEBI" id="CHEBI:29035"/>
        <label>2</label>
    </ligand>
</feature>
<dbReference type="RefSeq" id="WP_088553186.1">
    <property type="nucleotide sequence ID" value="NZ_BDGJ01000024.1"/>
</dbReference>
<gene>
    <name evidence="6" type="primary">deoB</name>
    <name evidence="9" type="ORF">KKC1_08450</name>
</gene>
<feature type="binding site" evidence="6">
    <location>
        <position position="11"/>
    </location>
    <ligand>
        <name>Mn(2+)</name>
        <dbReference type="ChEBI" id="CHEBI:29035"/>
        <label>1</label>
    </ligand>
</feature>
<dbReference type="OrthoDB" id="9769930at2"/>
<dbReference type="InterPro" id="IPR017850">
    <property type="entry name" value="Alkaline_phosphatase_core_sf"/>
</dbReference>
<dbReference type="GO" id="GO:0008973">
    <property type="term" value="F:phosphopentomutase activity"/>
    <property type="evidence" value="ECO:0007669"/>
    <property type="project" value="UniProtKB-UniRule"/>
</dbReference>
<dbReference type="FunFam" id="3.30.70.1250:FF:000001">
    <property type="entry name" value="Phosphopentomutase"/>
    <property type="match status" value="1"/>
</dbReference>
<dbReference type="NCBIfam" id="TIGR01696">
    <property type="entry name" value="deoB"/>
    <property type="match status" value="1"/>
</dbReference>
<comment type="pathway">
    <text evidence="6">Carbohydrate degradation; 2-deoxy-D-ribose 1-phosphate degradation; D-glyceraldehyde 3-phosphate and acetaldehyde from 2-deoxy-alpha-D-ribose 1-phosphate: step 1/2.</text>
</comment>
<dbReference type="Proteomes" id="UP000197032">
    <property type="component" value="Unassembled WGS sequence"/>
</dbReference>
<sequence>MLERVVLIVLDSVGVGALPDADRYGDEGSNTLKHIAEAVGGLSLPNLQEFGLGNIIHLPGVPPVDFPVAAYGKMAERSAGKDTTTGHWEIAGLVLDKPFPTYPQGFPSDLISRFESAIGRKVLGNKVASGTEIIKELGEEHLRTGYPIVYTSADSVFQVAAHEDIIPVEELYRICKIARDMLVGEHAVGRVIARPFIGEPGNFQRTPRRHDFSLEPVGKTLLDNLYEKGFEVLAVGKVSDIFAGRGITRSYPTKNNSDGIDKIVEALQQPFKGLIFANLVDFDMVYGHRNDPEGYAGALEEFDHRLPEICSCLNARDMLVITADHGCDPTTESTDHSREYVPLFFWGDRIRKGVDLGTRDTFADIAATLADVFRVERPANGTSMADIILLSEEEENG</sequence>
<dbReference type="PANTHER" id="PTHR21110">
    <property type="entry name" value="PHOSPHOPENTOMUTASE"/>
    <property type="match status" value="1"/>
</dbReference>
<dbReference type="InterPro" id="IPR024052">
    <property type="entry name" value="Phosphopentomutase_DeoB_cap_sf"/>
</dbReference>
<dbReference type="Pfam" id="PF01676">
    <property type="entry name" value="Metalloenzyme"/>
    <property type="match status" value="1"/>
</dbReference>
<dbReference type="GO" id="GO:0000287">
    <property type="term" value="F:magnesium ion binding"/>
    <property type="evidence" value="ECO:0007669"/>
    <property type="project" value="UniProtKB-UniRule"/>
</dbReference>
<keyword evidence="5 6" id="KW-0413">Isomerase</keyword>
<dbReference type="GO" id="GO:0043094">
    <property type="term" value="P:metabolic compound salvage"/>
    <property type="evidence" value="ECO:0007669"/>
    <property type="project" value="UniProtKB-UniRule"/>
</dbReference>
<dbReference type="InterPro" id="IPR010045">
    <property type="entry name" value="DeoB"/>
</dbReference>
<keyword evidence="10" id="KW-1185">Reference proteome</keyword>
<comment type="subcellular location">
    <subcellularLocation>
        <location evidence="6">Cytoplasm</location>
    </subcellularLocation>
</comment>
<keyword evidence="2 6" id="KW-0963">Cytoplasm</keyword>
<dbReference type="AlphaFoldDB" id="A0A1Z5HQ94"/>
<evidence type="ECO:0000313" key="10">
    <source>
        <dbReference type="Proteomes" id="UP000197032"/>
    </source>
</evidence>
<evidence type="ECO:0000256" key="7">
    <source>
        <dbReference type="NCBIfam" id="TIGR01696"/>
    </source>
</evidence>
<name>A0A1Z5HQ94_9FIRM</name>
<dbReference type="EMBL" id="BDGJ01000024">
    <property type="protein sequence ID" value="GAW91684.1"/>
    <property type="molecule type" value="Genomic_DNA"/>
</dbReference>
<evidence type="ECO:0000256" key="3">
    <source>
        <dbReference type="ARBA" id="ARBA00022723"/>
    </source>
</evidence>
<evidence type="ECO:0000256" key="4">
    <source>
        <dbReference type="ARBA" id="ARBA00023211"/>
    </source>
</evidence>
<dbReference type="CDD" id="cd16009">
    <property type="entry name" value="PPM"/>
    <property type="match status" value="1"/>
</dbReference>
<evidence type="ECO:0000313" key="9">
    <source>
        <dbReference type="EMBL" id="GAW91684.1"/>
    </source>
</evidence>
<dbReference type="GO" id="GO:0009117">
    <property type="term" value="P:nucleotide metabolic process"/>
    <property type="evidence" value="ECO:0007669"/>
    <property type="project" value="UniProtKB-UniRule"/>
</dbReference>
<comment type="function">
    <text evidence="6">Isomerase that catalyzes the conversion of deoxy-ribose 1-phosphate (dRib-1-P) and ribose 1-phosphate (Rib-1-P) to deoxy-ribose 5-phosphate (dRib-5-P) and ribose 5-phosphate (Rib-5-P), respectively.</text>
</comment>
<dbReference type="Gene3D" id="3.40.720.10">
    <property type="entry name" value="Alkaline Phosphatase, subunit A"/>
    <property type="match status" value="1"/>
</dbReference>
<dbReference type="GO" id="GO:0006015">
    <property type="term" value="P:5-phosphoribose 1-diphosphate biosynthetic process"/>
    <property type="evidence" value="ECO:0007669"/>
    <property type="project" value="UniProtKB-UniPathway"/>
</dbReference>
<dbReference type="PANTHER" id="PTHR21110:SF0">
    <property type="entry name" value="PHOSPHOPENTOMUTASE"/>
    <property type="match status" value="1"/>
</dbReference>
<dbReference type="SUPFAM" id="SSF53649">
    <property type="entry name" value="Alkaline phosphatase-like"/>
    <property type="match status" value="1"/>
</dbReference>
<feature type="domain" description="Metalloenzyme" evidence="8">
    <location>
        <begin position="4"/>
        <end position="376"/>
    </location>
</feature>
<dbReference type="EC" id="5.4.2.7" evidence="6 7"/>
<feature type="binding site" evidence="6">
    <location>
        <position position="288"/>
    </location>
    <ligand>
        <name>Mn(2+)</name>
        <dbReference type="ChEBI" id="CHEBI:29035"/>
        <label>2</label>
    </ligand>
</feature>
<dbReference type="Gene3D" id="3.30.70.1250">
    <property type="entry name" value="Phosphopentomutase"/>
    <property type="match status" value="1"/>
</dbReference>
<evidence type="ECO:0000256" key="1">
    <source>
        <dbReference type="ARBA" id="ARBA00010373"/>
    </source>
</evidence>
<comment type="caution">
    <text evidence="9">The sequence shown here is derived from an EMBL/GenBank/DDBJ whole genome shotgun (WGS) entry which is preliminary data.</text>
</comment>
<dbReference type="SUPFAM" id="SSF143856">
    <property type="entry name" value="DeoB insert domain-like"/>
    <property type="match status" value="1"/>
</dbReference>
<dbReference type="GO" id="GO:0006018">
    <property type="term" value="P:2-deoxyribose 1-phosphate catabolic process"/>
    <property type="evidence" value="ECO:0007669"/>
    <property type="project" value="UniProtKB-UniRule"/>
</dbReference>
<dbReference type="UniPathway" id="UPA00087">
    <property type="reaction ID" value="UER00173"/>
</dbReference>
<comment type="cofactor">
    <cofactor evidence="6">
        <name>Mn(2+)</name>
        <dbReference type="ChEBI" id="CHEBI:29035"/>
    </cofactor>
    <text evidence="6">Binds 2 manganese ions.</text>
</comment>
<dbReference type="PIRSF" id="PIRSF001491">
    <property type="entry name" value="Ppentomutase"/>
    <property type="match status" value="1"/>
</dbReference>
<dbReference type="HAMAP" id="MF_00740">
    <property type="entry name" value="Phosphopentomut"/>
    <property type="match status" value="1"/>
</dbReference>
<proteinExistence type="inferred from homology"/>
<feature type="binding site" evidence="6">
    <location>
        <position position="325"/>
    </location>
    <ligand>
        <name>Mn(2+)</name>
        <dbReference type="ChEBI" id="CHEBI:29035"/>
        <label>1</label>
    </ligand>
</feature>
<comment type="similarity">
    <text evidence="1 6">Belongs to the phosphopentomutase family.</text>
</comment>
<dbReference type="InterPro" id="IPR006124">
    <property type="entry name" value="Metalloenzyme"/>
</dbReference>
<keyword evidence="3 6" id="KW-0479">Metal-binding</keyword>
<evidence type="ECO:0000256" key="6">
    <source>
        <dbReference type="HAMAP-Rule" id="MF_00740"/>
    </source>
</evidence>
<keyword evidence="4 6" id="KW-0464">Manganese</keyword>
<evidence type="ECO:0000256" key="2">
    <source>
        <dbReference type="ARBA" id="ARBA00022490"/>
    </source>
</evidence>
<protein>
    <recommendedName>
        <fullName evidence="6 7">Phosphopentomutase</fullName>
        <ecNumber evidence="6 7">5.4.2.7</ecNumber>
    </recommendedName>
    <alternativeName>
        <fullName evidence="6">Phosphodeoxyribomutase</fullName>
    </alternativeName>
</protein>
<dbReference type="NCBIfam" id="NF003766">
    <property type="entry name" value="PRK05362.1"/>
    <property type="match status" value="1"/>
</dbReference>
<comment type="catalytic activity">
    <reaction evidence="6">
        <text>2-deoxy-alpha-D-ribose 1-phosphate = 2-deoxy-D-ribose 5-phosphate</text>
        <dbReference type="Rhea" id="RHEA:27658"/>
        <dbReference type="ChEBI" id="CHEBI:57259"/>
        <dbReference type="ChEBI" id="CHEBI:62877"/>
        <dbReference type="EC" id="5.4.2.7"/>
    </reaction>
</comment>
<feature type="binding site" evidence="6">
    <location>
        <position position="324"/>
    </location>
    <ligand>
        <name>Mn(2+)</name>
        <dbReference type="ChEBI" id="CHEBI:29035"/>
        <label>1</label>
    </ligand>
</feature>
<dbReference type="GO" id="GO:0005829">
    <property type="term" value="C:cytosol"/>
    <property type="evidence" value="ECO:0007669"/>
    <property type="project" value="TreeGrafter"/>
</dbReference>
<comment type="catalytic activity">
    <reaction evidence="6">
        <text>alpha-D-ribose 1-phosphate = D-ribose 5-phosphate</text>
        <dbReference type="Rhea" id="RHEA:18793"/>
        <dbReference type="ChEBI" id="CHEBI:57720"/>
        <dbReference type="ChEBI" id="CHEBI:78346"/>
        <dbReference type="EC" id="5.4.2.7"/>
    </reaction>
</comment>
<dbReference type="GO" id="GO:0030145">
    <property type="term" value="F:manganese ion binding"/>
    <property type="evidence" value="ECO:0007669"/>
    <property type="project" value="UniProtKB-UniRule"/>
</dbReference>
<organism evidence="9 10">
    <name type="scientific">Calderihabitans maritimus</name>
    <dbReference type="NCBI Taxonomy" id="1246530"/>
    <lineage>
        <taxon>Bacteria</taxon>
        <taxon>Bacillati</taxon>
        <taxon>Bacillota</taxon>
        <taxon>Clostridia</taxon>
        <taxon>Neomoorellales</taxon>
        <taxon>Calderihabitantaceae</taxon>
        <taxon>Calderihabitans</taxon>
    </lineage>
</organism>
<accession>A0A1Z5HQ94</accession>
<feature type="binding site" evidence="6">
    <location>
        <position position="336"/>
    </location>
    <ligand>
        <name>Mn(2+)</name>
        <dbReference type="ChEBI" id="CHEBI:29035"/>
        <label>2</label>
    </ligand>
</feature>
<reference evidence="10" key="1">
    <citation type="journal article" date="2017" name="Appl. Environ. Microbiol.">
        <title>Genomic analysis of Calderihabitans maritimus KKC1, a thermophilic hydrogenogenic carboxydotrophic bacterium isolated from marine sediment.</title>
        <authorList>
            <person name="Omae K."/>
            <person name="Yoneda Y."/>
            <person name="Fukuyama Y."/>
            <person name="Yoshida T."/>
            <person name="Sako Y."/>
        </authorList>
    </citation>
    <scope>NUCLEOTIDE SEQUENCE [LARGE SCALE GENOMIC DNA]</scope>
    <source>
        <strain evidence="10">KKC1</strain>
    </source>
</reference>
<evidence type="ECO:0000259" key="8">
    <source>
        <dbReference type="Pfam" id="PF01676"/>
    </source>
</evidence>